<evidence type="ECO:0000259" key="5">
    <source>
        <dbReference type="Pfam" id="PF00389"/>
    </source>
</evidence>
<evidence type="ECO:0000256" key="1">
    <source>
        <dbReference type="ARBA" id="ARBA00005854"/>
    </source>
</evidence>
<reference evidence="7" key="2">
    <citation type="submission" date="2021-04" db="EMBL/GenBank/DDBJ databases">
        <authorList>
            <person name="Gilroy R."/>
        </authorList>
    </citation>
    <scope>NUCLEOTIDE SEQUENCE</scope>
    <source>
        <strain evidence="7">ChiBcec8-13705</strain>
    </source>
</reference>
<dbReference type="Gene3D" id="3.40.50.720">
    <property type="entry name" value="NAD(P)-binding Rossmann-like Domain"/>
    <property type="match status" value="2"/>
</dbReference>
<dbReference type="EMBL" id="DWYG01000141">
    <property type="protein sequence ID" value="HJB42504.1"/>
    <property type="molecule type" value="Genomic_DNA"/>
</dbReference>
<name>A0A9D2M7Z7_9FIRM</name>
<dbReference type="AlphaFoldDB" id="A0A9D2M7Z7"/>
<dbReference type="InterPro" id="IPR029753">
    <property type="entry name" value="D-isomer_DH_CS"/>
</dbReference>
<organism evidence="7 8">
    <name type="scientific">Candidatus Gemmiger avicola</name>
    <dbReference type="NCBI Taxonomy" id="2838605"/>
    <lineage>
        <taxon>Bacteria</taxon>
        <taxon>Bacillati</taxon>
        <taxon>Bacillota</taxon>
        <taxon>Clostridia</taxon>
        <taxon>Eubacteriales</taxon>
        <taxon>Gemmiger</taxon>
    </lineage>
</organism>
<dbReference type="InterPro" id="IPR029752">
    <property type="entry name" value="D-isomer_DH_CS1"/>
</dbReference>
<dbReference type="Pfam" id="PF02826">
    <property type="entry name" value="2-Hacid_dh_C"/>
    <property type="match status" value="1"/>
</dbReference>
<evidence type="ECO:0000256" key="3">
    <source>
        <dbReference type="ARBA" id="ARBA00023027"/>
    </source>
</evidence>
<dbReference type="InterPro" id="IPR006140">
    <property type="entry name" value="D-isomer_DH_NAD-bd"/>
</dbReference>
<gene>
    <name evidence="7" type="ORF">H9945_08400</name>
</gene>
<evidence type="ECO:0000256" key="4">
    <source>
        <dbReference type="RuleBase" id="RU003719"/>
    </source>
</evidence>
<evidence type="ECO:0000313" key="8">
    <source>
        <dbReference type="Proteomes" id="UP000886803"/>
    </source>
</evidence>
<comment type="caution">
    <text evidence="7">The sequence shown here is derived from an EMBL/GenBank/DDBJ whole genome shotgun (WGS) entry which is preliminary data.</text>
</comment>
<sequence length="331" mass="35769">MKIIFYGTREYDHLYFDLLAADPDYDCTIRFLAANLDADTAPLAKGGDAVCAFVNADCSAPVLEALAEAGIRLLLMRCAGYNNVDLGAAARLGITVLRVPGYSPEAVAEHAMALAQAANRRICKAYIKVRNNNFALDGLLGHNLYGACAGIIGTGRIGAAMARICHGYGMTVLACDQYRNPALEGIVRYVELEELLRAADLVSLHCPLTAETRHLINKDTIALMRDTAILVNTSRGALIDTAALIDALRARKFAGVGLDVYEDEDGQVFEDFSDDVLQNEVVPVLLSFPNVVITSHQAFFTRTALQSIAITTMENARAFARGEPLANEVRA</sequence>
<keyword evidence="2 4" id="KW-0560">Oxidoreductase</keyword>
<dbReference type="Proteomes" id="UP000886803">
    <property type="component" value="Unassembled WGS sequence"/>
</dbReference>
<protein>
    <submittedName>
        <fullName evidence="7">2-hydroxyacid dehydrogenase</fullName>
    </submittedName>
</protein>
<feature type="domain" description="D-isomer specific 2-hydroxyacid dehydrogenase catalytic" evidence="5">
    <location>
        <begin position="28"/>
        <end position="329"/>
    </location>
</feature>
<dbReference type="PANTHER" id="PTHR43026">
    <property type="entry name" value="2-HYDROXYACID DEHYDROGENASE HOMOLOG 1-RELATED"/>
    <property type="match status" value="1"/>
</dbReference>
<dbReference type="InterPro" id="IPR036291">
    <property type="entry name" value="NAD(P)-bd_dom_sf"/>
</dbReference>
<dbReference type="GO" id="GO:0051287">
    <property type="term" value="F:NAD binding"/>
    <property type="evidence" value="ECO:0007669"/>
    <property type="project" value="InterPro"/>
</dbReference>
<evidence type="ECO:0000313" key="7">
    <source>
        <dbReference type="EMBL" id="HJB42504.1"/>
    </source>
</evidence>
<reference evidence="7" key="1">
    <citation type="journal article" date="2021" name="PeerJ">
        <title>Extensive microbial diversity within the chicken gut microbiome revealed by metagenomics and culture.</title>
        <authorList>
            <person name="Gilroy R."/>
            <person name="Ravi A."/>
            <person name="Getino M."/>
            <person name="Pursley I."/>
            <person name="Horton D.L."/>
            <person name="Alikhan N.F."/>
            <person name="Baker D."/>
            <person name="Gharbi K."/>
            <person name="Hall N."/>
            <person name="Watson M."/>
            <person name="Adriaenssens E.M."/>
            <person name="Foster-Nyarko E."/>
            <person name="Jarju S."/>
            <person name="Secka A."/>
            <person name="Antonio M."/>
            <person name="Oren A."/>
            <person name="Chaudhuri R.R."/>
            <person name="La Ragione R."/>
            <person name="Hildebrand F."/>
            <person name="Pallen M.J."/>
        </authorList>
    </citation>
    <scope>NUCLEOTIDE SEQUENCE</scope>
    <source>
        <strain evidence="7">ChiBcec8-13705</strain>
    </source>
</reference>
<dbReference type="SUPFAM" id="SSF52283">
    <property type="entry name" value="Formate/glycerate dehydrogenase catalytic domain-like"/>
    <property type="match status" value="1"/>
</dbReference>
<feature type="domain" description="D-isomer specific 2-hydroxyacid dehydrogenase NAD-binding" evidence="6">
    <location>
        <begin position="113"/>
        <end position="298"/>
    </location>
</feature>
<dbReference type="PANTHER" id="PTHR43026:SF1">
    <property type="entry name" value="2-HYDROXYACID DEHYDROGENASE HOMOLOG 1-RELATED"/>
    <property type="match status" value="1"/>
</dbReference>
<evidence type="ECO:0000256" key="2">
    <source>
        <dbReference type="ARBA" id="ARBA00023002"/>
    </source>
</evidence>
<comment type="similarity">
    <text evidence="1 4">Belongs to the D-isomer specific 2-hydroxyacid dehydrogenase family.</text>
</comment>
<dbReference type="PROSITE" id="PS00671">
    <property type="entry name" value="D_2_HYDROXYACID_DH_3"/>
    <property type="match status" value="1"/>
</dbReference>
<dbReference type="SUPFAM" id="SSF51735">
    <property type="entry name" value="NAD(P)-binding Rossmann-fold domains"/>
    <property type="match status" value="1"/>
</dbReference>
<dbReference type="CDD" id="cd12183">
    <property type="entry name" value="LDH_like_2"/>
    <property type="match status" value="1"/>
</dbReference>
<keyword evidence="3" id="KW-0520">NAD</keyword>
<accession>A0A9D2M7Z7</accession>
<dbReference type="Pfam" id="PF00389">
    <property type="entry name" value="2-Hacid_dh"/>
    <property type="match status" value="1"/>
</dbReference>
<evidence type="ECO:0000259" key="6">
    <source>
        <dbReference type="Pfam" id="PF02826"/>
    </source>
</evidence>
<dbReference type="PROSITE" id="PS00065">
    <property type="entry name" value="D_2_HYDROXYACID_DH_1"/>
    <property type="match status" value="1"/>
</dbReference>
<dbReference type="InterPro" id="IPR006139">
    <property type="entry name" value="D-isomer_2_OHA_DH_cat_dom"/>
</dbReference>
<proteinExistence type="inferred from homology"/>
<dbReference type="GO" id="GO:0008720">
    <property type="term" value="F:D-lactate dehydrogenase (NAD+) activity"/>
    <property type="evidence" value="ECO:0007669"/>
    <property type="project" value="TreeGrafter"/>
</dbReference>
<dbReference type="InterPro" id="IPR058205">
    <property type="entry name" value="D-LDH-like"/>
</dbReference>